<dbReference type="GO" id="GO:0046872">
    <property type="term" value="F:metal ion binding"/>
    <property type="evidence" value="ECO:0007669"/>
    <property type="project" value="UniProtKB-KW"/>
</dbReference>
<evidence type="ECO:0000256" key="1">
    <source>
        <dbReference type="ARBA" id="ARBA00009275"/>
    </source>
</evidence>
<protein>
    <submittedName>
        <fullName evidence="5">TatD family deoxyribonuclease</fullName>
    </submittedName>
</protein>
<dbReference type="PROSITE" id="PS01091">
    <property type="entry name" value="TATD_3"/>
    <property type="match status" value="1"/>
</dbReference>
<dbReference type="AlphaFoldDB" id="A0A5B9EF45"/>
<dbReference type="PANTHER" id="PTHR46124:SF2">
    <property type="entry name" value="D-AMINOACYL-TRNA DEACYLASE"/>
    <property type="match status" value="1"/>
</dbReference>
<feature type="binding site" evidence="4">
    <location>
        <position position="9"/>
    </location>
    <ligand>
        <name>a divalent metal cation</name>
        <dbReference type="ChEBI" id="CHEBI:60240"/>
        <label>1</label>
    </ligand>
</feature>
<gene>
    <name evidence="5" type="ORF">FTW19_24245</name>
</gene>
<dbReference type="RefSeq" id="WP_147650129.1">
    <property type="nucleotide sequence ID" value="NZ_CP042806.1"/>
</dbReference>
<dbReference type="PANTHER" id="PTHR46124">
    <property type="entry name" value="D-AMINOACYL-TRNA DEACYLASE"/>
    <property type="match status" value="1"/>
</dbReference>
<keyword evidence="3" id="KW-0378">Hydrolase</keyword>
<keyword evidence="2 4" id="KW-0479">Metal-binding</keyword>
<dbReference type="PIRSF" id="PIRSF005902">
    <property type="entry name" value="DNase_TatD"/>
    <property type="match status" value="1"/>
</dbReference>
<dbReference type="CDD" id="cd01310">
    <property type="entry name" value="TatD_DNAse"/>
    <property type="match status" value="1"/>
</dbReference>
<dbReference type="GO" id="GO:0004536">
    <property type="term" value="F:DNA nuclease activity"/>
    <property type="evidence" value="ECO:0007669"/>
    <property type="project" value="InterPro"/>
</dbReference>
<feature type="binding site" evidence="4">
    <location>
        <position position="136"/>
    </location>
    <ligand>
        <name>a divalent metal cation</name>
        <dbReference type="ChEBI" id="CHEBI:60240"/>
        <label>2</label>
    </ligand>
</feature>
<evidence type="ECO:0000256" key="3">
    <source>
        <dbReference type="ARBA" id="ARBA00022801"/>
    </source>
</evidence>
<accession>A0A5B9EF45</accession>
<dbReference type="NCBIfam" id="TIGR00010">
    <property type="entry name" value="YchF/TatD family DNA exonuclease"/>
    <property type="match status" value="1"/>
</dbReference>
<evidence type="ECO:0000313" key="6">
    <source>
        <dbReference type="Proteomes" id="UP000321820"/>
    </source>
</evidence>
<sequence length="275" mass="29696">MHLVDSHCHLDNPRYVEDLDAVLARSYAAGVRTILTIGIGEGPAYMGNGLALARSATASTPAVYASAGIYPGNAHEATEADYARLEQLIQDPNCIAVGEIGLDYYHAESPAPEIQAACFVRQMRIAVAARKPILIHCRPNDGTPNFPGLDVWNNLFALIEEHWTPHDITGVMHCFSGTQAHADRSLANNFVLSFAGHTTFPKSKDLMAVAVSTPLDRILVETDAPYLAPIPHRGQRNEPAYTAYTASAIAAARGLTPQDFAQATTANFRRIFGVS</sequence>
<feature type="binding site" evidence="4">
    <location>
        <position position="223"/>
    </location>
    <ligand>
        <name>a divalent metal cation</name>
        <dbReference type="ChEBI" id="CHEBI:60240"/>
        <label>1</label>
    </ligand>
</feature>
<dbReference type="OrthoDB" id="9810005at2"/>
<evidence type="ECO:0000256" key="4">
    <source>
        <dbReference type="PIRSR" id="PIRSR005902-1"/>
    </source>
</evidence>
<dbReference type="Proteomes" id="UP000321820">
    <property type="component" value="Chromosome"/>
</dbReference>
<keyword evidence="6" id="KW-1185">Reference proteome</keyword>
<dbReference type="KEGG" id="talb:FTW19_24245"/>
<feature type="binding site" evidence="4">
    <location>
        <position position="7"/>
    </location>
    <ligand>
        <name>a divalent metal cation</name>
        <dbReference type="ChEBI" id="CHEBI:60240"/>
        <label>1</label>
    </ligand>
</feature>
<dbReference type="InterPro" id="IPR018228">
    <property type="entry name" value="DNase_TatD-rel_CS"/>
</dbReference>
<evidence type="ECO:0000313" key="5">
    <source>
        <dbReference type="EMBL" id="QEE30833.1"/>
    </source>
</evidence>
<dbReference type="InterPro" id="IPR015991">
    <property type="entry name" value="TatD/YcfH-like"/>
</dbReference>
<feature type="binding site" evidence="4">
    <location>
        <position position="99"/>
    </location>
    <ligand>
        <name>a divalent metal cation</name>
        <dbReference type="ChEBI" id="CHEBI:60240"/>
        <label>1</label>
    </ligand>
</feature>
<reference evidence="5 6" key="1">
    <citation type="submission" date="2019-08" db="EMBL/GenBank/DDBJ databases">
        <title>Complete genome sequence of Terriglobus albidus strain ORNL.</title>
        <authorList>
            <person name="Podar M."/>
        </authorList>
    </citation>
    <scope>NUCLEOTIDE SEQUENCE [LARGE SCALE GENOMIC DNA]</scope>
    <source>
        <strain evidence="5 6">ORNL</strain>
    </source>
</reference>
<name>A0A5B9EF45_9BACT</name>
<dbReference type="SUPFAM" id="SSF51556">
    <property type="entry name" value="Metallo-dependent hydrolases"/>
    <property type="match status" value="1"/>
</dbReference>
<evidence type="ECO:0000256" key="2">
    <source>
        <dbReference type="ARBA" id="ARBA00022723"/>
    </source>
</evidence>
<dbReference type="GO" id="GO:0016788">
    <property type="term" value="F:hydrolase activity, acting on ester bonds"/>
    <property type="evidence" value="ECO:0007669"/>
    <property type="project" value="InterPro"/>
</dbReference>
<organism evidence="5 6">
    <name type="scientific">Terriglobus albidus</name>
    <dbReference type="NCBI Taxonomy" id="1592106"/>
    <lineage>
        <taxon>Bacteria</taxon>
        <taxon>Pseudomonadati</taxon>
        <taxon>Acidobacteriota</taxon>
        <taxon>Terriglobia</taxon>
        <taxon>Terriglobales</taxon>
        <taxon>Acidobacteriaceae</taxon>
        <taxon>Terriglobus</taxon>
    </lineage>
</organism>
<dbReference type="Gene3D" id="3.20.20.140">
    <property type="entry name" value="Metal-dependent hydrolases"/>
    <property type="match status" value="1"/>
</dbReference>
<dbReference type="InterPro" id="IPR001130">
    <property type="entry name" value="TatD-like"/>
</dbReference>
<dbReference type="FunFam" id="3.20.20.140:FF:000005">
    <property type="entry name" value="TatD family hydrolase"/>
    <property type="match status" value="1"/>
</dbReference>
<dbReference type="GO" id="GO:0005829">
    <property type="term" value="C:cytosol"/>
    <property type="evidence" value="ECO:0007669"/>
    <property type="project" value="TreeGrafter"/>
</dbReference>
<dbReference type="InterPro" id="IPR032466">
    <property type="entry name" value="Metal_Hydrolase"/>
</dbReference>
<dbReference type="EMBL" id="CP042806">
    <property type="protein sequence ID" value="QEE30833.1"/>
    <property type="molecule type" value="Genomic_DNA"/>
</dbReference>
<dbReference type="PROSITE" id="PS01137">
    <property type="entry name" value="TATD_1"/>
    <property type="match status" value="1"/>
</dbReference>
<feature type="binding site" evidence="4">
    <location>
        <position position="173"/>
    </location>
    <ligand>
        <name>a divalent metal cation</name>
        <dbReference type="ChEBI" id="CHEBI:60240"/>
        <label>2</label>
    </ligand>
</feature>
<comment type="similarity">
    <text evidence="1">Belongs to the metallo-dependent hydrolases superfamily. TatD-type hydrolase family.</text>
</comment>
<proteinExistence type="inferred from homology"/>
<dbReference type="Pfam" id="PF01026">
    <property type="entry name" value="TatD_DNase"/>
    <property type="match status" value="1"/>
</dbReference>